<feature type="signal peptide" evidence="1">
    <location>
        <begin position="1"/>
        <end position="28"/>
    </location>
</feature>
<dbReference type="InterPro" id="IPR002509">
    <property type="entry name" value="NODB_dom"/>
</dbReference>
<sequence length="378" mass="43477">MKMKKRIWGLLGVLFASLLILESISAEAAVTPDKRYIGLHDRILPIDDVSVIGNNTRVPLGEIAKFLYLPLEIEDGVMHVRKRGVDYTYDYATKETRKDGILQTSSPIVELNGKLYITVTYIADELGFKTHYFPKFKTLRIYRDDYKHMPHVNFESVIKMHMQAKPEASGKANVYLTFDDGPNRFTSANTAILKKYNVKGTFFFIGNQMKDQRKIVKETAAAGHYIGSHSMTHDANKVYQTTKSFMDEMNKGLRLIEQITGNDTKLVRVPYGSKPYVTAAMRNELIRYDYKLWDWNVDSEDWKYTNQQAGRIVKNIQTGVKKAYATGNRNIVILMHDRSQTAKVLPEIIEWLQAQGYVLKPYDPAHHTVNNFYADKRL</sequence>
<feature type="chain" id="PRO_5003382030" evidence="1">
    <location>
        <begin position="29"/>
        <end position="378"/>
    </location>
</feature>
<dbReference type="GO" id="GO:0005975">
    <property type="term" value="P:carbohydrate metabolic process"/>
    <property type="evidence" value="ECO:0007669"/>
    <property type="project" value="InterPro"/>
</dbReference>
<organism evidence="3 4">
    <name type="scientific">Sporosarcina newyorkensis 2681</name>
    <dbReference type="NCBI Taxonomy" id="1027292"/>
    <lineage>
        <taxon>Bacteria</taxon>
        <taxon>Bacillati</taxon>
        <taxon>Bacillota</taxon>
        <taxon>Bacilli</taxon>
        <taxon>Bacillales</taxon>
        <taxon>Caryophanaceae</taxon>
        <taxon>Sporosarcina</taxon>
    </lineage>
</organism>
<feature type="domain" description="NodB homology" evidence="2">
    <location>
        <begin position="172"/>
        <end position="360"/>
    </location>
</feature>
<protein>
    <submittedName>
        <fullName evidence="3">Peptidoglycan N-acetylglucosamine deacetylase A</fullName>
        <ecNumber evidence="3">3.5.1.-</ecNumber>
    </submittedName>
</protein>
<evidence type="ECO:0000313" key="4">
    <source>
        <dbReference type="Proteomes" id="UP000005316"/>
    </source>
</evidence>
<dbReference type="PROSITE" id="PS51677">
    <property type="entry name" value="NODB"/>
    <property type="match status" value="1"/>
</dbReference>
<accession>F9DRY0</accession>
<dbReference type="STRING" id="759851.SAMN04244570_2034"/>
<proteinExistence type="predicted"/>
<dbReference type="InterPro" id="IPR050248">
    <property type="entry name" value="Polysacc_deacetylase_ArnD"/>
</dbReference>
<dbReference type="AlphaFoldDB" id="F9DRY0"/>
<dbReference type="EC" id="3.5.1.-" evidence="3"/>
<keyword evidence="1" id="KW-0732">Signal</keyword>
<keyword evidence="3" id="KW-0378">Hydrolase</keyword>
<reference evidence="3 4" key="1">
    <citation type="submission" date="2011-04" db="EMBL/GenBank/DDBJ databases">
        <authorList>
            <person name="Muzny D."/>
            <person name="Qin X."/>
            <person name="Deng J."/>
            <person name="Jiang H."/>
            <person name="Liu Y."/>
            <person name="Qu J."/>
            <person name="Song X.-Z."/>
            <person name="Zhang L."/>
            <person name="Thornton R."/>
            <person name="Coyle M."/>
            <person name="Francisco L."/>
            <person name="Jackson L."/>
            <person name="Javaid M."/>
            <person name="Korchina V."/>
            <person name="Kovar C."/>
            <person name="Mata R."/>
            <person name="Mathew T."/>
            <person name="Ngo R."/>
            <person name="Nguyen L."/>
            <person name="Nguyen N."/>
            <person name="Okwuonu G."/>
            <person name="Ongeri F."/>
            <person name="Pham C."/>
            <person name="Simmons D."/>
            <person name="Wilczek-Boney K."/>
            <person name="Hale W."/>
            <person name="Jakkamsetti A."/>
            <person name="Pham P."/>
            <person name="Ruth R."/>
            <person name="San Lucas F."/>
            <person name="Warren J."/>
            <person name="Zhang J."/>
            <person name="Zhao Z."/>
            <person name="Zhou C."/>
            <person name="Zhu D."/>
            <person name="Lee S."/>
            <person name="Bess C."/>
            <person name="Blankenburg K."/>
            <person name="Forbes L."/>
            <person name="Fu Q."/>
            <person name="Gubbala S."/>
            <person name="Hirani K."/>
            <person name="Jayaseelan J.C."/>
            <person name="Lara F."/>
            <person name="Munidasa M."/>
            <person name="Palculict T."/>
            <person name="Patil S."/>
            <person name="Pu L.-L."/>
            <person name="Saada N."/>
            <person name="Tang L."/>
            <person name="Weissenberger G."/>
            <person name="Zhu Y."/>
            <person name="Hemphill L."/>
            <person name="Shang Y."/>
            <person name="Youmans B."/>
            <person name="Ayvaz T."/>
            <person name="Ross M."/>
            <person name="Santibanez J."/>
            <person name="Aqrawi P."/>
            <person name="Gross S."/>
            <person name="Joshi V."/>
            <person name="Fowler G."/>
            <person name="Nazareth L."/>
            <person name="Reid J."/>
            <person name="Worley K."/>
            <person name="Petrosino J."/>
            <person name="Highlander S."/>
            <person name="Gibbs R."/>
        </authorList>
    </citation>
    <scope>NUCLEOTIDE SEQUENCE [LARGE SCALE GENOMIC DNA]</scope>
    <source>
        <strain evidence="3 4">2681</strain>
    </source>
</reference>
<dbReference type="CDD" id="cd10944">
    <property type="entry name" value="CE4_SmPgdA_like"/>
    <property type="match status" value="1"/>
</dbReference>
<dbReference type="EMBL" id="AFPZ01000044">
    <property type="protein sequence ID" value="EGQ26409.1"/>
    <property type="molecule type" value="Genomic_DNA"/>
</dbReference>
<dbReference type="Proteomes" id="UP000005316">
    <property type="component" value="Unassembled WGS sequence"/>
</dbReference>
<dbReference type="Pfam" id="PF01522">
    <property type="entry name" value="Polysacc_deac_1"/>
    <property type="match status" value="1"/>
</dbReference>
<name>F9DRY0_9BACL</name>
<dbReference type="PANTHER" id="PTHR10587:SF125">
    <property type="entry name" value="POLYSACCHARIDE DEACETYLASE YHEN-RELATED"/>
    <property type="match status" value="1"/>
</dbReference>
<dbReference type="HOGENOM" id="CLU_021264_6_2_9"/>
<evidence type="ECO:0000313" key="3">
    <source>
        <dbReference type="EMBL" id="EGQ26409.1"/>
    </source>
</evidence>
<dbReference type="eggNOG" id="COG0726">
    <property type="taxonomic scope" value="Bacteria"/>
</dbReference>
<dbReference type="GO" id="GO:0016810">
    <property type="term" value="F:hydrolase activity, acting on carbon-nitrogen (but not peptide) bonds"/>
    <property type="evidence" value="ECO:0007669"/>
    <property type="project" value="InterPro"/>
</dbReference>
<comment type="caution">
    <text evidence="3">The sequence shown here is derived from an EMBL/GenBank/DDBJ whole genome shotgun (WGS) entry which is preliminary data.</text>
</comment>
<dbReference type="InterPro" id="IPR011330">
    <property type="entry name" value="Glyco_hydro/deAcase_b/a-brl"/>
</dbReference>
<dbReference type="SUPFAM" id="SSF88713">
    <property type="entry name" value="Glycoside hydrolase/deacetylase"/>
    <property type="match status" value="1"/>
</dbReference>
<evidence type="ECO:0000259" key="2">
    <source>
        <dbReference type="PROSITE" id="PS51677"/>
    </source>
</evidence>
<dbReference type="Gene3D" id="3.20.20.370">
    <property type="entry name" value="Glycoside hydrolase/deacetylase"/>
    <property type="match status" value="1"/>
</dbReference>
<gene>
    <name evidence="3" type="primary">pgdA</name>
    <name evidence="3" type="ORF">HMPREF9372_1560</name>
</gene>
<evidence type="ECO:0000256" key="1">
    <source>
        <dbReference type="SAM" id="SignalP"/>
    </source>
</evidence>
<dbReference type="OrthoDB" id="258610at2"/>
<dbReference type="PANTHER" id="PTHR10587">
    <property type="entry name" value="GLYCOSYL TRANSFERASE-RELATED"/>
    <property type="match status" value="1"/>
</dbReference>